<name>A0ABR2LBI2_9EUKA</name>
<gene>
    <name evidence="1" type="ORF">M9Y10_002460</name>
</gene>
<accession>A0ABR2LBI2</accession>
<keyword evidence="2" id="KW-1185">Reference proteome</keyword>
<dbReference type="EMBL" id="JAPFFF010000001">
    <property type="protein sequence ID" value="KAK8900137.1"/>
    <property type="molecule type" value="Genomic_DNA"/>
</dbReference>
<evidence type="ECO:0000313" key="1">
    <source>
        <dbReference type="EMBL" id="KAK8900137.1"/>
    </source>
</evidence>
<organism evidence="1 2">
    <name type="scientific">Tritrichomonas musculus</name>
    <dbReference type="NCBI Taxonomy" id="1915356"/>
    <lineage>
        <taxon>Eukaryota</taxon>
        <taxon>Metamonada</taxon>
        <taxon>Parabasalia</taxon>
        <taxon>Tritrichomonadida</taxon>
        <taxon>Tritrichomonadidae</taxon>
        <taxon>Tritrichomonas</taxon>
    </lineage>
</organism>
<protein>
    <recommendedName>
        <fullName evidence="3">Rap-GAP domain-containing protein</fullName>
    </recommendedName>
</protein>
<evidence type="ECO:0000313" key="2">
    <source>
        <dbReference type="Proteomes" id="UP001470230"/>
    </source>
</evidence>
<proteinExistence type="predicted"/>
<dbReference type="InterPro" id="IPR035974">
    <property type="entry name" value="Rap/Ran-GAP_sf"/>
</dbReference>
<evidence type="ECO:0008006" key="3">
    <source>
        <dbReference type="Google" id="ProtNLM"/>
    </source>
</evidence>
<comment type="caution">
    <text evidence="1">The sequence shown here is derived from an EMBL/GenBank/DDBJ whole genome shotgun (WGS) entry which is preliminary data.</text>
</comment>
<dbReference type="SUPFAM" id="SSF111347">
    <property type="entry name" value="Rap/Ran-GAP"/>
    <property type="match status" value="1"/>
</dbReference>
<dbReference type="Gene3D" id="3.40.50.11210">
    <property type="entry name" value="Rap/Ran-GAP"/>
    <property type="match status" value="1"/>
</dbReference>
<sequence>MTKSQIESLKAITPSMMIPNQDVFKDYIDKIEKILNSINLNDAKNRSTKKAIEAIIVALKNLVMLSPSNAAQMQQQLSRILIKLLSPTIEGDLRQTVWANTVELISFCNLVIPFQQLDSVVETAFFFKQLHSVSDQKTATSMEDCIRDQCAQICNNSNIYLDHQRFEYWVNIIFQFILPIFWQNFKLIDVKRLRESVIDYFLSFLSHNLAIPGSASTLSKKFNPFVNYYTMQLLFSAFDIMSTSSELNDHYNLVINFIRMTFNTKIRQVFRYSKEQPIDLSVEKTILFYLNEKLPLQYISTFFEATLTPESVSLVQELSESPNLCPQIFEIISRISYKITECINYSISQKPEVKKLYIDFAIHILKMEGLFKGFIQIVPSNKLGDVLFKYIFGIRPPPTASNSNFNRNLYQHLFQMLCIVFQYGEKGIDLQSLTKYNMKFSNFAKQCELFTKVASNVIHHFSKLLASVFCQNLLKLKYASQNNELLFINPVFFIIKKYNIGSCIHIYLNAQKWPPERVQQFAIDFVSTFGTNFQFYGMISFTESLVDIIKDLKALRPNFDFVDKQLIPLMMDYFAKAPNQSLLKLLNDIVNNRLNKKVIDQTMAIRWTYILLDTIKVKSPKISTMALCYAMKIASSQFVLAFAFIESINNNFSYEIYDNFAPVVLKYLGCTAYASQFYDCPSSTQLFYLLLQNPKFVLNEQYIQTFFLIFLEEVAIDTIPFTAESKKIFQYMFEQLSQDNGLKKQLLVFVSAIPLYASKIQKKDPDLLLQIVPELQSCIMNSQDAETAQYLMKLMGNLLITINHDEPLFHPCFKFMLTSFNQRDDHIRNESFNFFLSNYRRNYEKPFIPKTADCVILDSSENMTMLDFKSQTVLISNKYNADQYHVDFVPIAQPEANKNDMSIGYFLPHSPLSLFFDAILSPKKDKQYLMTTQQNIHLAFNLANRNFRESYLVSVLYINHTRKTIEECVEFKIQETSPVFEKFLTSIGQNVNVHQTDFRYNEIMQKEQTALYFENFRYQVMFMVGPLMNSPKLEYFNRTDIIILWMDGAAVTFSEAKLTSKIIILIRPLSKGLVNVIIKSKLDKDAFLFLPLCPSVRSFIVPQNSLGFLIQITIMLAESQINGQKHSMDSDAYKSMLKLCSSQSPMFR</sequence>
<reference evidence="1 2" key="1">
    <citation type="submission" date="2024-04" db="EMBL/GenBank/DDBJ databases">
        <title>Tritrichomonas musculus Genome.</title>
        <authorList>
            <person name="Alves-Ferreira E."/>
            <person name="Grigg M."/>
            <person name="Lorenzi H."/>
            <person name="Galac M."/>
        </authorList>
    </citation>
    <scope>NUCLEOTIDE SEQUENCE [LARGE SCALE GENOMIC DNA]</scope>
    <source>
        <strain evidence="1 2">EAF2021</strain>
    </source>
</reference>
<dbReference type="Proteomes" id="UP001470230">
    <property type="component" value="Unassembled WGS sequence"/>
</dbReference>